<dbReference type="GO" id="GO:0016616">
    <property type="term" value="F:oxidoreductase activity, acting on the CH-OH group of donors, NAD or NADP as acceptor"/>
    <property type="evidence" value="ECO:0007669"/>
    <property type="project" value="InterPro"/>
</dbReference>
<keyword evidence="3" id="KW-1185">Reference proteome</keyword>
<dbReference type="SUPFAM" id="SSF51735">
    <property type="entry name" value="NAD(P)-binding Rossmann-fold domains"/>
    <property type="match status" value="1"/>
</dbReference>
<gene>
    <name evidence="2" type="ORF">Q31a_02890</name>
</gene>
<dbReference type="Pfam" id="PF01073">
    <property type="entry name" value="3Beta_HSD"/>
    <property type="match status" value="1"/>
</dbReference>
<keyword evidence="2" id="KW-0413">Isomerase</keyword>
<dbReference type="Proteomes" id="UP000318017">
    <property type="component" value="Chromosome"/>
</dbReference>
<organism evidence="2 3">
    <name type="scientific">Aureliella helgolandensis</name>
    <dbReference type="NCBI Taxonomy" id="2527968"/>
    <lineage>
        <taxon>Bacteria</taxon>
        <taxon>Pseudomonadati</taxon>
        <taxon>Planctomycetota</taxon>
        <taxon>Planctomycetia</taxon>
        <taxon>Pirellulales</taxon>
        <taxon>Pirellulaceae</taxon>
        <taxon>Aureliella</taxon>
    </lineage>
</organism>
<dbReference type="KEGG" id="ahel:Q31a_02890"/>
<dbReference type="OrthoDB" id="9811743at2"/>
<dbReference type="RefSeq" id="WP_145072867.1">
    <property type="nucleotide sequence ID" value="NZ_CP036298.1"/>
</dbReference>
<evidence type="ECO:0000313" key="2">
    <source>
        <dbReference type="EMBL" id="QDV22010.1"/>
    </source>
</evidence>
<dbReference type="InterPro" id="IPR051783">
    <property type="entry name" value="NAD(P)-dependent_oxidoreduct"/>
</dbReference>
<proteinExistence type="predicted"/>
<evidence type="ECO:0000259" key="1">
    <source>
        <dbReference type="Pfam" id="PF01073"/>
    </source>
</evidence>
<dbReference type="GO" id="GO:0004029">
    <property type="term" value="F:aldehyde dehydrogenase (NAD+) activity"/>
    <property type="evidence" value="ECO:0007669"/>
    <property type="project" value="TreeGrafter"/>
</dbReference>
<dbReference type="Gene3D" id="3.40.50.720">
    <property type="entry name" value="NAD(P)-binding Rossmann-like Domain"/>
    <property type="match status" value="1"/>
</dbReference>
<reference evidence="2 3" key="1">
    <citation type="submission" date="2019-02" db="EMBL/GenBank/DDBJ databases">
        <title>Deep-cultivation of Planctomycetes and their phenomic and genomic characterization uncovers novel biology.</title>
        <authorList>
            <person name="Wiegand S."/>
            <person name="Jogler M."/>
            <person name="Boedeker C."/>
            <person name="Pinto D."/>
            <person name="Vollmers J."/>
            <person name="Rivas-Marin E."/>
            <person name="Kohn T."/>
            <person name="Peeters S.H."/>
            <person name="Heuer A."/>
            <person name="Rast P."/>
            <person name="Oberbeckmann S."/>
            <person name="Bunk B."/>
            <person name="Jeske O."/>
            <person name="Meyerdierks A."/>
            <person name="Storesund J.E."/>
            <person name="Kallscheuer N."/>
            <person name="Luecker S."/>
            <person name="Lage O.M."/>
            <person name="Pohl T."/>
            <person name="Merkel B.J."/>
            <person name="Hornburger P."/>
            <person name="Mueller R.-W."/>
            <person name="Bruemmer F."/>
            <person name="Labrenz M."/>
            <person name="Spormann A.M."/>
            <person name="Op den Camp H."/>
            <person name="Overmann J."/>
            <person name="Amann R."/>
            <person name="Jetten M.S.M."/>
            <person name="Mascher T."/>
            <person name="Medema M.H."/>
            <person name="Devos D.P."/>
            <person name="Kaster A.-K."/>
            <person name="Ovreas L."/>
            <person name="Rohde M."/>
            <person name="Galperin M.Y."/>
            <person name="Jogler C."/>
        </authorList>
    </citation>
    <scope>NUCLEOTIDE SEQUENCE [LARGE SCALE GENOMIC DNA]</scope>
    <source>
        <strain evidence="2 3">Q31a</strain>
    </source>
</reference>
<sequence>MAKILVTGYGGFLGAAVARQLLRAGYEVRGLARANYPRLASLGVECLEGDVTDRAVVLQAVQGCAGVVHTAAKAGVWGAWQDYYRVNTLATSHLLEAAHRHGVRAFVHTSSPSVTFAGEHQSGVDESAPYPKKWLCFYPHTKALAEQAVLSAAKIGQVRTCALRPHLIWGEHDPHLFPRVIARAKQGKLRRVGSGKNLIDVVHVESAAGAHVQAINRLLDDDPRLNGQALFLTDGQPVECWEWISKILSTAGVPVPTRSISYSAAYGIGAILEAIYWGLKRKQEPPMTRFVAAQLALDHYFNIDRARNLLDYQPERDVEAEFEKCRPWLQRLATA</sequence>
<name>A0A518G0E5_9BACT</name>
<feature type="domain" description="3-beta hydroxysteroid dehydrogenase/isomerase" evidence="1">
    <location>
        <begin position="5"/>
        <end position="256"/>
    </location>
</feature>
<dbReference type="GO" id="GO:0006694">
    <property type="term" value="P:steroid biosynthetic process"/>
    <property type="evidence" value="ECO:0007669"/>
    <property type="project" value="InterPro"/>
</dbReference>
<dbReference type="PANTHER" id="PTHR48079">
    <property type="entry name" value="PROTEIN YEEZ"/>
    <property type="match status" value="1"/>
</dbReference>
<dbReference type="InterPro" id="IPR036291">
    <property type="entry name" value="NAD(P)-bd_dom_sf"/>
</dbReference>
<dbReference type="PANTHER" id="PTHR48079:SF6">
    <property type="entry name" value="NAD(P)-BINDING DOMAIN-CONTAINING PROTEIN-RELATED"/>
    <property type="match status" value="1"/>
</dbReference>
<dbReference type="InterPro" id="IPR002225">
    <property type="entry name" value="3Beta_OHSteriod_DH/Estase"/>
</dbReference>
<protein>
    <submittedName>
        <fullName evidence="2">3 beta-hydroxysteroid dehydrogenase/Delta 5--&gt;4-isomerase</fullName>
    </submittedName>
</protein>
<dbReference type="GO" id="GO:0016853">
    <property type="term" value="F:isomerase activity"/>
    <property type="evidence" value="ECO:0007669"/>
    <property type="project" value="UniProtKB-KW"/>
</dbReference>
<dbReference type="AlphaFoldDB" id="A0A518G0E5"/>
<dbReference type="EMBL" id="CP036298">
    <property type="protein sequence ID" value="QDV22010.1"/>
    <property type="molecule type" value="Genomic_DNA"/>
</dbReference>
<dbReference type="GO" id="GO:0005737">
    <property type="term" value="C:cytoplasm"/>
    <property type="evidence" value="ECO:0007669"/>
    <property type="project" value="TreeGrafter"/>
</dbReference>
<evidence type="ECO:0000313" key="3">
    <source>
        <dbReference type="Proteomes" id="UP000318017"/>
    </source>
</evidence>
<accession>A0A518G0E5</accession>